<protein>
    <submittedName>
        <fullName evidence="2">Tat pathway signal sequence domain protein</fullName>
    </submittedName>
</protein>
<evidence type="ECO:0000313" key="2">
    <source>
        <dbReference type="EMBL" id="ATD68303.1"/>
    </source>
</evidence>
<dbReference type="RefSeq" id="WP_096299531.1">
    <property type="nucleotide sequence ID" value="NZ_CP023406.1"/>
</dbReference>
<dbReference type="AlphaFoldDB" id="A0A290XGU8"/>
<accession>A0A290XGU8</accession>
<dbReference type="SUPFAM" id="SSF53474">
    <property type="entry name" value="alpha/beta-Hydrolases"/>
    <property type="match status" value="1"/>
</dbReference>
<dbReference type="EMBL" id="CP023406">
    <property type="protein sequence ID" value="ATD68303.1"/>
    <property type="molecule type" value="Genomic_DNA"/>
</dbReference>
<feature type="domain" description="BD-FAE-like" evidence="1">
    <location>
        <begin position="195"/>
        <end position="282"/>
    </location>
</feature>
<dbReference type="InterPro" id="IPR029058">
    <property type="entry name" value="AB_hydrolase_fold"/>
</dbReference>
<gene>
    <name evidence="2" type="ORF">CNR27_13410</name>
</gene>
<dbReference type="Gene3D" id="3.40.50.1820">
    <property type="entry name" value="alpha/beta hydrolase"/>
    <property type="match status" value="1"/>
</dbReference>
<sequence length="521" mass="54720">MVERRDVLRLGLTGLALSVPVLSGCGRGPTRGHTLRFDTEAFEELTDTIATAGGDRSVTYRFYRAIPYVAKPVDVACQSLNISVPVAIDAVPVDASRAPILFANSVGGYLPSSTVKATGVGAGGMTGMPGMGAMPPGDPPPDAMAQVGSGGNAMISRAGRMVNNARLALAAGNVVVEPGARGRTLRNDEGAYYGVAPAAIVDLKAAVRYLRANRHKVPGNMDRIVSSGTSAGGALSALLGASADDTLYDEALAAVGAADASDAVFAAAAWCPITDLDHADMAYEWNWGDNPLATGGLVDPLESAQLAGAFAGYQASLGLHGEGVAALTAETLGPYLVESYLQPAADRYLASLPAAERATYLFTHSFIRYVDRRSGFSWADFRAHVGARRKSLPAFDAFDLSAPENNLFGLGKTKARHFTTYSLRKASGDPTAVLDADLPRTLEQMNPMPFLLEGNRARAKHWWLRVGTRDTDTSLSVLANLAAVAAARGDDVDAAMYWDAGHGANEDADDFIAWISRIADA</sequence>
<dbReference type="NCBIfam" id="NF041556">
    <property type="entry name" value="tannase_B"/>
    <property type="match status" value="1"/>
</dbReference>
<organism evidence="2 3">
    <name type="scientific">Luteimonas chenhongjianii</name>
    <dbReference type="NCBI Taxonomy" id="2006110"/>
    <lineage>
        <taxon>Bacteria</taxon>
        <taxon>Pseudomonadati</taxon>
        <taxon>Pseudomonadota</taxon>
        <taxon>Gammaproteobacteria</taxon>
        <taxon>Lysobacterales</taxon>
        <taxon>Lysobacteraceae</taxon>
        <taxon>Luteimonas</taxon>
    </lineage>
</organism>
<proteinExistence type="predicted"/>
<dbReference type="InterPro" id="IPR049492">
    <property type="entry name" value="BD-FAE-like_dom"/>
</dbReference>
<evidence type="ECO:0000313" key="3">
    <source>
        <dbReference type="Proteomes" id="UP000218968"/>
    </source>
</evidence>
<dbReference type="InterPro" id="IPR048124">
    <property type="entry name" value="Tannase_B"/>
</dbReference>
<dbReference type="OrthoDB" id="923957at2"/>
<name>A0A290XGU8_9GAMM</name>
<dbReference type="Pfam" id="PF20434">
    <property type="entry name" value="BD-FAE"/>
    <property type="match status" value="1"/>
</dbReference>
<dbReference type="KEGG" id="lum:CNR27_13410"/>
<evidence type="ECO:0000259" key="1">
    <source>
        <dbReference type="Pfam" id="PF20434"/>
    </source>
</evidence>
<dbReference type="Proteomes" id="UP000218968">
    <property type="component" value="Chromosome"/>
</dbReference>
<dbReference type="PROSITE" id="PS51257">
    <property type="entry name" value="PROKAR_LIPOPROTEIN"/>
    <property type="match status" value="1"/>
</dbReference>
<keyword evidence="3" id="KW-1185">Reference proteome</keyword>
<reference evidence="3" key="1">
    <citation type="submission" date="2017-09" db="EMBL/GenBank/DDBJ databases">
        <title>Luteimonas liuhanmingii sp.nov., isolated from the intestinal contents of Tibetan Plateau Pika in Yushu, Qinghai Province, China.</title>
        <authorList>
            <person name="Gui Z."/>
        </authorList>
    </citation>
    <scope>NUCLEOTIDE SEQUENCE [LARGE SCALE GENOMIC DNA]</scope>
    <source>
        <strain evidence="3">100111</strain>
    </source>
</reference>